<evidence type="ECO:0000313" key="2">
    <source>
        <dbReference type="EMBL" id="TSC65180.1"/>
    </source>
</evidence>
<reference evidence="2 3" key="1">
    <citation type="submission" date="2017-08" db="EMBL/GenBank/DDBJ databases">
        <title>Mechanisms for carbon and nitrogen cycling indicate functional differentiation within the Candidate Phyla Radiation.</title>
        <authorList>
            <person name="Danczak R.E."/>
            <person name="Johnston M.D."/>
            <person name="Kenah C."/>
            <person name="Slattery M."/>
            <person name="Wrighton K.C."/>
            <person name="Wilkins M.J."/>
        </authorList>
    </citation>
    <scope>NUCLEOTIDE SEQUENCE [LARGE SCALE GENOMIC DNA]</scope>
    <source>
        <strain evidence="2">Gr01-1014_85</strain>
    </source>
</reference>
<sequence>MSYLVLIRHAESTGNLQGIFQGQKDYPLSKAGQKQHDELAAQTSRHAKI</sequence>
<dbReference type="EMBL" id="VMFD01000060">
    <property type="protein sequence ID" value="TSC65180.1"/>
    <property type="molecule type" value="Genomic_DNA"/>
</dbReference>
<dbReference type="InterPro" id="IPR029033">
    <property type="entry name" value="His_PPase_superfam"/>
</dbReference>
<dbReference type="InterPro" id="IPR013078">
    <property type="entry name" value="His_Pase_superF_clade-1"/>
</dbReference>
<comment type="caution">
    <text evidence="2">The sequence shown here is derived from an EMBL/GenBank/DDBJ whole genome shotgun (WGS) entry which is preliminary data.</text>
</comment>
<name>A0A554JA73_9BACT</name>
<evidence type="ECO:0000313" key="3">
    <source>
        <dbReference type="Proteomes" id="UP000316253"/>
    </source>
</evidence>
<evidence type="ECO:0000256" key="1">
    <source>
        <dbReference type="SAM" id="MobiDB-lite"/>
    </source>
</evidence>
<dbReference type="AlphaFoldDB" id="A0A554JA73"/>
<gene>
    <name evidence="2" type="ORF">CEO22_577</name>
</gene>
<dbReference type="CDD" id="cd07067">
    <property type="entry name" value="HP_PGM_like"/>
    <property type="match status" value="1"/>
</dbReference>
<dbReference type="SUPFAM" id="SSF53254">
    <property type="entry name" value="Phosphoglycerate mutase-like"/>
    <property type="match status" value="1"/>
</dbReference>
<evidence type="ECO:0008006" key="4">
    <source>
        <dbReference type="Google" id="ProtNLM"/>
    </source>
</evidence>
<protein>
    <recommendedName>
        <fullName evidence="4">Phosphoglycerate mutase</fullName>
    </recommendedName>
</protein>
<dbReference type="Pfam" id="PF00300">
    <property type="entry name" value="His_Phos_1"/>
    <property type="match status" value="1"/>
</dbReference>
<organism evidence="2 3">
    <name type="scientific">Candidatus Berkelbacteria bacterium Gr01-1014_85</name>
    <dbReference type="NCBI Taxonomy" id="2017150"/>
    <lineage>
        <taxon>Bacteria</taxon>
        <taxon>Candidatus Berkelbacteria</taxon>
    </lineage>
</organism>
<proteinExistence type="predicted"/>
<dbReference type="Gene3D" id="3.40.50.1240">
    <property type="entry name" value="Phosphoglycerate mutase-like"/>
    <property type="match status" value="1"/>
</dbReference>
<feature type="region of interest" description="Disordered" evidence="1">
    <location>
        <begin position="27"/>
        <end position="49"/>
    </location>
</feature>
<accession>A0A554JA73</accession>
<feature type="non-terminal residue" evidence="2">
    <location>
        <position position="49"/>
    </location>
</feature>
<dbReference type="Proteomes" id="UP000316253">
    <property type="component" value="Unassembled WGS sequence"/>
</dbReference>